<dbReference type="InterPro" id="IPR042197">
    <property type="entry name" value="Apaf_helical"/>
</dbReference>
<sequence length="61" mass="6810">MSLLTRLVGEDRTSREPDATRRLVQLCDGLPLALRIAGSRLQSRSTWTVGHFVGRMAEDGR</sequence>
<dbReference type="Proteomes" id="UP000664167">
    <property type="component" value="Unassembled WGS sequence"/>
</dbReference>
<gene>
    <name evidence="1" type="ORF">J0695_38615</name>
</gene>
<name>A0A939JKH2_9ACTN</name>
<evidence type="ECO:0000313" key="1">
    <source>
        <dbReference type="EMBL" id="MBO0517623.1"/>
    </source>
</evidence>
<dbReference type="Gene3D" id="1.10.8.430">
    <property type="entry name" value="Helical domain of apoptotic protease-activating factors"/>
    <property type="match status" value="1"/>
</dbReference>
<proteinExistence type="predicted"/>
<feature type="non-terminal residue" evidence="1">
    <location>
        <position position="61"/>
    </location>
</feature>
<dbReference type="EMBL" id="JAFLRJ010000717">
    <property type="protein sequence ID" value="MBO0517623.1"/>
    <property type="molecule type" value="Genomic_DNA"/>
</dbReference>
<evidence type="ECO:0000313" key="2">
    <source>
        <dbReference type="Proteomes" id="UP000664167"/>
    </source>
</evidence>
<organism evidence="1 2">
    <name type="scientific">Streptomyces beijiangensis</name>
    <dbReference type="NCBI Taxonomy" id="163361"/>
    <lineage>
        <taxon>Bacteria</taxon>
        <taxon>Bacillati</taxon>
        <taxon>Actinomycetota</taxon>
        <taxon>Actinomycetes</taxon>
        <taxon>Kitasatosporales</taxon>
        <taxon>Streptomycetaceae</taxon>
        <taxon>Streptomyces</taxon>
    </lineage>
</organism>
<protein>
    <submittedName>
        <fullName evidence="1">Uncharacterized protein</fullName>
    </submittedName>
</protein>
<reference evidence="1" key="1">
    <citation type="submission" date="2021-03" db="EMBL/GenBank/DDBJ databases">
        <title>Streptomyces poriferae sp. nov., a novel marine sponge-derived Actinobacteria species with anti-MRSA activity.</title>
        <authorList>
            <person name="Sandoval-Powers M."/>
            <person name="Kralova S."/>
            <person name="Nguyen G.-S."/>
            <person name="Fawwal D."/>
            <person name="Degnes K."/>
            <person name="Klinkenberg G."/>
            <person name="Sletta H."/>
            <person name="Wentzel A."/>
            <person name="Liles M.R."/>
        </authorList>
    </citation>
    <scope>NUCLEOTIDE SEQUENCE</scope>
    <source>
        <strain evidence="1">DSM 41794</strain>
    </source>
</reference>
<dbReference type="RefSeq" id="WP_206969517.1">
    <property type="nucleotide sequence ID" value="NZ_JAFLRJ010000717.1"/>
</dbReference>
<dbReference type="AlphaFoldDB" id="A0A939JKH2"/>
<keyword evidence="2" id="KW-1185">Reference proteome</keyword>
<accession>A0A939JKH2</accession>
<comment type="caution">
    <text evidence="1">The sequence shown here is derived from an EMBL/GenBank/DDBJ whole genome shotgun (WGS) entry which is preliminary data.</text>
</comment>